<dbReference type="Proteomes" id="UP001595789">
    <property type="component" value="Unassembled WGS sequence"/>
</dbReference>
<dbReference type="InterPro" id="IPR038396">
    <property type="entry name" value="SpoIIAA-like_sf"/>
</dbReference>
<accession>A0ABV8P5S4</accession>
<protein>
    <submittedName>
        <fullName evidence="1">STAS/SEC14 domain-containing protein</fullName>
    </submittedName>
</protein>
<organism evidence="1 2">
    <name type="scientific">Pedobacter lithocola</name>
    <dbReference type="NCBI Taxonomy" id="1908239"/>
    <lineage>
        <taxon>Bacteria</taxon>
        <taxon>Pseudomonadati</taxon>
        <taxon>Bacteroidota</taxon>
        <taxon>Sphingobacteriia</taxon>
        <taxon>Sphingobacteriales</taxon>
        <taxon>Sphingobacteriaceae</taxon>
        <taxon>Pedobacter</taxon>
    </lineage>
</organism>
<comment type="caution">
    <text evidence="1">The sequence shown here is derived from an EMBL/GenBank/DDBJ whole genome shotgun (WGS) entry which is preliminary data.</text>
</comment>
<dbReference type="Gene3D" id="3.40.50.10600">
    <property type="entry name" value="SpoIIaa-like domains"/>
    <property type="match status" value="1"/>
</dbReference>
<dbReference type="InterPro" id="IPR021866">
    <property type="entry name" value="SpoIIAA-like"/>
</dbReference>
<evidence type="ECO:0000313" key="2">
    <source>
        <dbReference type="Proteomes" id="UP001595789"/>
    </source>
</evidence>
<evidence type="ECO:0000313" key="1">
    <source>
        <dbReference type="EMBL" id="MFC4210578.1"/>
    </source>
</evidence>
<gene>
    <name evidence="1" type="ORF">ACFOWA_05275</name>
</gene>
<sequence>MLTEITGLPDNIFGVRATGIVDANDIKNVLLPGLQRTADRFGEIRYLLVLDTEVKNFTAGAWIQDAKAGLENFTKWEKIAVVSNEKSVEWFTDIFTFATTGSSKGFKPEQLEDAKAWLSNNLN</sequence>
<dbReference type="EMBL" id="JBHSBW010000007">
    <property type="protein sequence ID" value="MFC4210578.1"/>
    <property type="molecule type" value="Genomic_DNA"/>
</dbReference>
<dbReference type="RefSeq" id="WP_378982485.1">
    <property type="nucleotide sequence ID" value="NZ_JBHSBW010000007.1"/>
</dbReference>
<name>A0ABV8P5S4_9SPHI</name>
<dbReference type="SUPFAM" id="SSF52091">
    <property type="entry name" value="SpoIIaa-like"/>
    <property type="match status" value="1"/>
</dbReference>
<dbReference type="InterPro" id="IPR036513">
    <property type="entry name" value="STAS_dom_sf"/>
</dbReference>
<reference evidence="2" key="1">
    <citation type="journal article" date="2019" name="Int. J. Syst. Evol. Microbiol.">
        <title>The Global Catalogue of Microorganisms (GCM) 10K type strain sequencing project: providing services to taxonomists for standard genome sequencing and annotation.</title>
        <authorList>
            <consortium name="The Broad Institute Genomics Platform"/>
            <consortium name="The Broad Institute Genome Sequencing Center for Infectious Disease"/>
            <person name="Wu L."/>
            <person name="Ma J."/>
        </authorList>
    </citation>
    <scope>NUCLEOTIDE SEQUENCE [LARGE SCALE GENOMIC DNA]</scope>
    <source>
        <strain evidence="2">CCM 8691</strain>
    </source>
</reference>
<keyword evidence="2" id="KW-1185">Reference proteome</keyword>
<dbReference type="Pfam" id="PF11964">
    <property type="entry name" value="SpoIIAA-like"/>
    <property type="match status" value="1"/>
</dbReference>
<proteinExistence type="predicted"/>